<dbReference type="CDD" id="cd04186">
    <property type="entry name" value="GT_2_like_c"/>
    <property type="match status" value="1"/>
</dbReference>
<feature type="region of interest" description="Disordered" evidence="4">
    <location>
        <begin position="138"/>
        <end position="170"/>
    </location>
</feature>
<accession>A0A0G0JGQ1</accession>
<dbReference type="Gene3D" id="3.90.550.10">
    <property type="entry name" value="Spore Coat Polysaccharide Biosynthesis Protein SpsA, Chain A"/>
    <property type="match status" value="1"/>
</dbReference>
<feature type="domain" description="Glycosyltransferase 2-like" evidence="5">
    <location>
        <begin position="8"/>
        <end position="119"/>
    </location>
</feature>
<keyword evidence="3 6" id="KW-0808">Transferase</keyword>
<evidence type="ECO:0000313" key="6">
    <source>
        <dbReference type="EMBL" id="KKQ27286.1"/>
    </source>
</evidence>
<dbReference type="InterPro" id="IPR001173">
    <property type="entry name" value="Glyco_trans_2-like"/>
</dbReference>
<name>A0A0G0JGQ1_9BACT</name>
<dbReference type="Pfam" id="PF00535">
    <property type="entry name" value="Glycos_transf_2"/>
    <property type="match status" value="1"/>
</dbReference>
<dbReference type="STRING" id="1619046.US42_C0011G0024"/>
<dbReference type="Proteomes" id="UP000034849">
    <property type="component" value="Unassembled WGS sequence"/>
</dbReference>
<reference evidence="6 7" key="1">
    <citation type="journal article" date="2015" name="Nature">
        <title>rRNA introns, odd ribosomes, and small enigmatic genomes across a large radiation of phyla.</title>
        <authorList>
            <person name="Brown C.T."/>
            <person name="Hug L.A."/>
            <person name="Thomas B.C."/>
            <person name="Sharon I."/>
            <person name="Castelle C.J."/>
            <person name="Singh A."/>
            <person name="Wilkins M.J."/>
            <person name="Williams K.H."/>
            <person name="Banfield J.F."/>
        </authorList>
    </citation>
    <scope>NUCLEOTIDE SEQUENCE [LARGE SCALE GENOMIC DNA]</scope>
</reference>
<dbReference type="GO" id="GO:0016757">
    <property type="term" value="F:glycosyltransferase activity"/>
    <property type="evidence" value="ECO:0007669"/>
    <property type="project" value="UniProtKB-KW"/>
</dbReference>
<keyword evidence="2" id="KW-0328">Glycosyltransferase</keyword>
<protein>
    <submittedName>
        <fullName evidence="6">Glycosyl transferase family protein</fullName>
    </submittedName>
</protein>
<proteinExistence type="inferred from homology"/>
<dbReference type="PANTHER" id="PTHR43179">
    <property type="entry name" value="RHAMNOSYLTRANSFERASE WBBL"/>
    <property type="match status" value="1"/>
</dbReference>
<evidence type="ECO:0000256" key="4">
    <source>
        <dbReference type="SAM" id="MobiDB-lite"/>
    </source>
</evidence>
<sequence length="404" mass="46731">MKLAIHLLTWNGNKYIPYLFDSLRKQTFNNYKLIILDNASTDDTVEKIKIELQNFPVEYELIINKENKGFAGGHNQLIVDCKTEYVLLLNQDMFLMPDCLEKLVEFMNSSSEVAVVSPRLMKWDFSCPSLTKRGWPTGRESLPEFGQTSATPSACLDGMSGRPTPSWKEGDIEKSFTNQIDTLGLKVLRNRRVVELNAGEDWSSCHCEEADKKADEAIPMKQGIATSRSGVTRNDSAEVFGVSGALPMFRKSVIDEIGLFDETYGSYKEDVDLAYRLRLAGHKAYVLLNAVAYHDRSAAGPENLGDSIAIANKKQQSSWVKYHSYKNHLMTLIKNEYWQNYLLDLPFIKWYELKKFVYFLLFDRQVLKGLGELYKNFDQLKIKRKKIKEIRRVSWREMRKWWKH</sequence>
<dbReference type="AlphaFoldDB" id="A0A0G0JGQ1"/>
<evidence type="ECO:0000256" key="1">
    <source>
        <dbReference type="ARBA" id="ARBA00006739"/>
    </source>
</evidence>
<gene>
    <name evidence="6" type="ORF">US42_C0011G0024</name>
</gene>
<organism evidence="6 7">
    <name type="scientific">Candidatus Magasanikbacteria bacterium GW2011_GWC2_37_14</name>
    <dbReference type="NCBI Taxonomy" id="1619046"/>
    <lineage>
        <taxon>Bacteria</taxon>
        <taxon>Candidatus Magasanikiibacteriota</taxon>
    </lineage>
</organism>
<evidence type="ECO:0000256" key="2">
    <source>
        <dbReference type="ARBA" id="ARBA00022676"/>
    </source>
</evidence>
<dbReference type="InterPro" id="IPR029044">
    <property type="entry name" value="Nucleotide-diphossugar_trans"/>
</dbReference>
<dbReference type="PANTHER" id="PTHR43179:SF12">
    <property type="entry name" value="GALACTOFURANOSYLTRANSFERASE GLFT2"/>
    <property type="match status" value="1"/>
</dbReference>
<comment type="caution">
    <text evidence="6">The sequence shown here is derived from an EMBL/GenBank/DDBJ whole genome shotgun (WGS) entry which is preliminary data.</text>
</comment>
<dbReference type="EMBL" id="LBSX01000011">
    <property type="protein sequence ID" value="KKQ27286.1"/>
    <property type="molecule type" value="Genomic_DNA"/>
</dbReference>
<evidence type="ECO:0000256" key="3">
    <source>
        <dbReference type="ARBA" id="ARBA00022679"/>
    </source>
</evidence>
<evidence type="ECO:0000313" key="7">
    <source>
        <dbReference type="Proteomes" id="UP000034849"/>
    </source>
</evidence>
<evidence type="ECO:0000259" key="5">
    <source>
        <dbReference type="Pfam" id="PF00535"/>
    </source>
</evidence>
<dbReference type="SUPFAM" id="SSF53448">
    <property type="entry name" value="Nucleotide-diphospho-sugar transferases"/>
    <property type="match status" value="1"/>
</dbReference>
<dbReference type="PATRIC" id="fig|1619046.3.peg.741"/>
<comment type="similarity">
    <text evidence="1">Belongs to the glycosyltransferase 2 family.</text>
</comment>